<dbReference type="RefSeq" id="WP_050046032.1">
    <property type="nucleotide sequence ID" value="NZ_JBFPMW010000024.1"/>
</dbReference>
<sequence length="157" mass="18262">MYYGYRCYDSQGEPLGWLYTFENNTEYAWTDKNLTWCKRWKTERGARKNFNNYNSRWQFASKGGYLTIAVMPDIPEPESAQSRALKLLEEWGDDKERQADLTLLEGERDAVVNAAVQAAIAILNQHGLYADIDGEMEVLESELKQKIKAYLERHEPI</sequence>
<evidence type="ECO:0000313" key="2">
    <source>
        <dbReference type="Proteomes" id="UP001629223"/>
    </source>
</evidence>
<dbReference type="EMBL" id="JBFPMW010000024">
    <property type="protein sequence ID" value="MFL9823031.1"/>
    <property type="molecule type" value="Genomic_DNA"/>
</dbReference>
<gene>
    <name evidence="1" type="ORF">AB0756_38995</name>
</gene>
<keyword evidence="2" id="KW-1185">Reference proteome</keyword>
<name>A0ABW8XM30_9CYAN</name>
<proteinExistence type="predicted"/>
<reference evidence="1 2" key="1">
    <citation type="submission" date="2024-07" db="EMBL/GenBank/DDBJ databases">
        <authorList>
            <person name="Tripathy S."/>
        </authorList>
    </citation>
    <scope>NUCLEOTIDE SEQUENCE [LARGE SCALE GENOMIC DNA]</scope>
    <source>
        <strain evidence="1 2">VB511288_2</strain>
    </source>
</reference>
<organism evidence="1 2">
    <name type="scientific">Tolypothrix campylonemoides VB511288_2</name>
    <dbReference type="NCBI Taxonomy" id="3232311"/>
    <lineage>
        <taxon>Bacteria</taxon>
        <taxon>Bacillati</taxon>
        <taxon>Cyanobacteriota</taxon>
        <taxon>Cyanophyceae</taxon>
        <taxon>Nostocales</taxon>
        <taxon>Tolypothrichaceae</taxon>
        <taxon>Tolypothrix</taxon>
    </lineage>
</organism>
<dbReference type="Proteomes" id="UP001629223">
    <property type="component" value="Unassembled WGS sequence"/>
</dbReference>
<comment type="caution">
    <text evidence="1">The sequence shown here is derived from an EMBL/GenBank/DDBJ whole genome shotgun (WGS) entry which is preliminary data.</text>
</comment>
<protein>
    <submittedName>
        <fullName evidence="1">Uncharacterized protein</fullName>
    </submittedName>
</protein>
<evidence type="ECO:0000313" key="1">
    <source>
        <dbReference type="EMBL" id="MFL9823031.1"/>
    </source>
</evidence>
<accession>A0ABW8XM30</accession>